<keyword evidence="1" id="KW-1133">Transmembrane helix</keyword>
<accession>A0A9W7SIK5</accession>
<proteinExistence type="predicted"/>
<keyword evidence="2" id="KW-0808">Transferase</keyword>
<protein>
    <submittedName>
        <fullName evidence="2">Membrane bound O-acyl transferase family</fullName>
    </submittedName>
</protein>
<feature type="transmembrane region" description="Helical" evidence="1">
    <location>
        <begin position="27"/>
        <end position="45"/>
    </location>
</feature>
<name>A0A9W7SIK5_9PEZI</name>
<feature type="transmembrane region" description="Helical" evidence="1">
    <location>
        <begin position="57"/>
        <end position="76"/>
    </location>
</feature>
<keyword evidence="3" id="KW-1185">Reference proteome</keyword>
<evidence type="ECO:0000313" key="2">
    <source>
        <dbReference type="EMBL" id="KAH9810893.1"/>
    </source>
</evidence>
<dbReference type="AlphaFoldDB" id="A0A9W7SIK5"/>
<comment type="caution">
    <text evidence="2">The sequence shown here is derived from an EMBL/GenBank/DDBJ whole genome shotgun (WGS) entry which is preliminary data.</text>
</comment>
<keyword evidence="1" id="KW-0472">Membrane</keyword>
<keyword evidence="1" id="KW-0812">Transmembrane</keyword>
<reference evidence="2 3" key="2">
    <citation type="journal article" date="2021" name="Curr. Genet.">
        <title>Genetic response to nitrogen starvation in the aggressive Eucalyptus foliar pathogen Teratosphaeria destructans.</title>
        <authorList>
            <person name="Havenga M."/>
            <person name="Wingfield B.D."/>
            <person name="Wingfield M.J."/>
            <person name="Dreyer L.L."/>
            <person name="Roets F."/>
            <person name="Aylward J."/>
        </authorList>
    </citation>
    <scope>NUCLEOTIDE SEQUENCE [LARGE SCALE GENOMIC DNA]</scope>
    <source>
        <strain evidence="2">CMW44962</strain>
    </source>
</reference>
<reference evidence="2 3" key="1">
    <citation type="journal article" date="2018" name="IMA Fungus">
        <title>IMA Genome-F 10: Nine draft genome sequences of Claviceps purpurea s.lat., including C. arundinis, C. humidiphila, and C. cf. spartinae, pseudomolecules for the pitch canker pathogen Fusarium circinatum, draft genome of Davidsoniella eucalypti, Grosmannia galeiformis, Quambalaria eucalypti, and Teratosphaeria destructans.</title>
        <authorList>
            <person name="Wingfield B.D."/>
            <person name="Liu M."/>
            <person name="Nguyen H.D."/>
            <person name="Lane F.A."/>
            <person name="Morgan S.W."/>
            <person name="De Vos L."/>
            <person name="Wilken P.M."/>
            <person name="Duong T.A."/>
            <person name="Aylward J."/>
            <person name="Coetzee M.P."/>
            <person name="Dadej K."/>
            <person name="De Beer Z.W."/>
            <person name="Findlay W."/>
            <person name="Havenga M."/>
            <person name="Kolarik M."/>
            <person name="Menzies J.G."/>
            <person name="Naidoo K."/>
            <person name="Pochopski O."/>
            <person name="Shoukouhi P."/>
            <person name="Santana Q.C."/>
            <person name="Seifert K.A."/>
            <person name="Soal N."/>
            <person name="Steenkamp E.T."/>
            <person name="Tatham C.T."/>
            <person name="van der Nest M.A."/>
            <person name="Wingfield M.J."/>
        </authorList>
    </citation>
    <scope>NUCLEOTIDE SEQUENCE [LARGE SCALE GENOMIC DNA]</scope>
    <source>
        <strain evidence="2">CMW44962</strain>
    </source>
</reference>
<dbReference type="OrthoDB" id="1077582at2759"/>
<dbReference type="GO" id="GO:0016740">
    <property type="term" value="F:transferase activity"/>
    <property type="evidence" value="ECO:0007669"/>
    <property type="project" value="UniProtKB-KW"/>
</dbReference>
<evidence type="ECO:0000256" key="1">
    <source>
        <dbReference type="SAM" id="Phobius"/>
    </source>
</evidence>
<gene>
    <name evidence="2" type="ORF">Tdes44962_MAKER10408</name>
</gene>
<organism evidence="2 3">
    <name type="scientific">Teratosphaeria destructans</name>
    <dbReference type="NCBI Taxonomy" id="418781"/>
    <lineage>
        <taxon>Eukaryota</taxon>
        <taxon>Fungi</taxon>
        <taxon>Dikarya</taxon>
        <taxon>Ascomycota</taxon>
        <taxon>Pezizomycotina</taxon>
        <taxon>Dothideomycetes</taxon>
        <taxon>Dothideomycetidae</taxon>
        <taxon>Mycosphaerellales</taxon>
        <taxon>Teratosphaeriaceae</taxon>
        <taxon>Teratosphaeria</taxon>
    </lineage>
</organism>
<dbReference type="EMBL" id="RIBY02002503">
    <property type="protein sequence ID" value="KAH9810893.1"/>
    <property type="molecule type" value="Genomic_DNA"/>
</dbReference>
<dbReference type="Proteomes" id="UP001138500">
    <property type="component" value="Unassembled WGS sequence"/>
</dbReference>
<evidence type="ECO:0000313" key="3">
    <source>
        <dbReference type="Proteomes" id="UP001138500"/>
    </source>
</evidence>
<sequence>MIHVGLVPAEPLFMRAEEGVRGVRVRMAGFFWVQVVGILGEVVVAERFGRKAGWGRMVGNLAWVFGWLVLTLPILMDAERQLGYWRVWPVPVSLWKGMRGEGWVVWKFLVG</sequence>